<dbReference type="KEGG" id="mcit:NCTC10181_00653"/>
<keyword evidence="4" id="KW-1185">Reference proteome</keyword>
<keyword evidence="2" id="KW-0812">Transmembrane</keyword>
<gene>
    <name evidence="3" type="ORF">NCTC10181_00653</name>
</gene>
<evidence type="ECO:0000256" key="1">
    <source>
        <dbReference type="SAM" id="Coils"/>
    </source>
</evidence>
<dbReference type="EMBL" id="LR215036">
    <property type="protein sequence ID" value="VEU74791.1"/>
    <property type="molecule type" value="Genomic_DNA"/>
</dbReference>
<reference evidence="3 4" key="1">
    <citation type="submission" date="2019-01" db="EMBL/GenBank/DDBJ databases">
        <authorList>
            <consortium name="Pathogen Informatics"/>
        </authorList>
    </citation>
    <scope>NUCLEOTIDE SEQUENCE [LARGE SCALE GENOMIC DNA]</scope>
    <source>
        <strain evidence="3 4">NCTC10181</strain>
    </source>
</reference>
<keyword evidence="2" id="KW-1133">Transmembrane helix</keyword>
<evidence type="ECO:0000313" key="4">
    <source>
        <dbReference type="Proteomes" id="UP000290985"/>
    </source>
</evidence>
<protein>
    <submittedName>
        <fullName evidence="3">Uncharacterized protein</fullName>
    </submittedName>
</protein>
<evidence type="ECO:0000313" key="3">
    <source>
        <dbReference type="EMBL" id="VEU74791.1"/>
    </source>
</evidence>
<proteinExistence type="predicted"/>
<feature type="coiled-coil region" evidence="1">
    <location>
        <begin position="1278"/>
        <end position="1312"/>
    </location>
</feature>
<organism evidence="3 4">
    <name type="scientific">Mycoplasmopsis citelli</name>
    <dbReference type="NCBI Taxonomy" id="171281"/>
    <lineage>
        <taxon>Bacteria</taxon>
        <taxon>Bacillati</taxon>
        <taxon>Mycoplasmatota</taxon>
        <taxon>Mycoplasmoidales</taxon>
        <taxon>Metamycoplasmataceae</taxon>
        <taxon>Mycoplasmopsis</taxon>
    </lineage>
</organism>
<keyword evidence="1" id="KW-0175">Coiled coil</keyword>
<dbReference type="RefSeq" id="WP_129725592.1">
    <property type="nucleotide sequence ID" value="NZ_LR215036.1"/>
</dbReference>
<dbReference type="OrthoDB" id="400200at2"/>
<sequence>MRIINKKLQKLKFLFLSLPIVATLVPISISAKVEDNLITEVLEFLKLRINNSEIIQDTLNINKDVYHNSSINIDYSSEFESLINYLSTQLKSFFAQERYKKENYLFNIDYINNQEQKNFIIHISNIQKQTWKIKGQINFINKTNFFNSSNYLQAQGELNKSLSNPNYKLSQNTLKTLKKALELRIQRFNNYSYTFENNQNLQEQKTIKVFDESVDNHFVFFAPFGFDFYSENEDEKVIVNGINLEVKNKHFTFNLASILKKDANTNLWDTNTPIELKITKFNKITGSEIVSYTEKWDVSSTIAHSDFKLLNWNPQEQYAQFNRITSFKTTIDRKPILDENGNQIPNPDYDPYIDPKTGIKSNLVWVNLPESNFYTQYLQYPKFIQDEFNNKLSNKFSIENNYFLNNYYKNNNLPLGTYFYNTDKVFFENSIYQFNAPQGIVAQSISSTSGIEFKIAQDADLVLIYKLNPNAKSLSIEPFFENGNQSYVKVLRNTEKGIENSFENFYFSANGTYLIASSKKGGQSNFLLLNLDDKNIQDTSEKAKEDLVDVINRPYIERFYDSKIGKLFSRYLTEIWKISSEKIKSLSYYDVLNYWKSFIKYSGTLQGKIKFFESNWENNFSDIINDVLELKDNTFDLTHTKFYKYNIVFLEAQQAFLDNDFKLDQAYNKFKSSHFQDLEVKQQLENLALKNDDLITEMLKNKTYMQRLNRKLFKSNNLFLQSVSFKKLSPKGDNDYYYSYEYELKFNSVFFNQQPIIKKIVLNFKSLVADYTKPDTSGISKIDQETLEIKRKFILNEPVIDQYTQNKNKNLFKETEFKSHFSREWFKNISLEEFNLYTYKLKILYQFDDIELIIEVSKGDKTFVLDPYKLKFLSDKGNIFNSLNLDLINIYPFLNNSQISIQQLIDLLILEIEDNFNPKKYYQINWDIDNLTEFSNALIKLINKQTEQINLKLISLCKEPNCTKFTKTISLVNLAPWDLKNLTKVSIIIDDNNVKDYINYTQNILKELFDTFKPKNIYQIKHLNLQDLYLKIKETLYSKQKVSQSSFELKPLKQYQSLYKNFWSVDIFNKTNNLNYLNINDIFTFDNILVDADNVKKIFKDIIEFLTNKENVLDYQINSDFTLEEIKTLIAIYSENISFNVSKTYIVLGSYKNILEQFNNLITTQVNIQSKEKLELILKQFKNFDSFDLADNKFKNDFLNKINQLISLVINSSSKQINKEKQAIINLLVDNKELKTTLHLYTLIKNNTKQILLKNLSEVQLSSEEISNILNDIDKDIHEQLEQKTNTIKKEIDAQKEQIKKQKAIAQAKRNRDLSIVFGVLGSVSLVVGILITWRYLKRRGKLKRK</sequence>
<feature type="transmembrane region" description="Helical" evidence="2">
    <location>
        <begin position="1316"/>
        <end position="1337"/>
    </location>
</feature>
<keyword evidence="2" id="KW-0472">Membrane</keyword>
<accession>A0A449B2J8</accession>
<dbReference type="Proteomes" id="UP000290985">
    <property type="component" value="Chromosome"/>
</dbReference>
<evidence type="ECO:0000256" key="2">
    <source>
        <dbReference type="SAM" id="Phobius"/>
    </source>
</evidence>
<name>A0A449B2J8_9BACT</name>